<comment type="caution">
    <text evidence="1">The sequence shown here is derived from an EMBL/GenBank/DDBJ whole genome shotgun (WGS) entry which is preliminary data.</text>
</comment>
<dbReference type="OrthoDB" id="5954706at2759"/>
<reference evidence="1 2" key="1">
    <citation type="journal article" date="2018" name="Genome Biol. Evol.">
        <title>Multiple Roots of Fruiting Body Formation in Amoebozoa.</title>
        <authorList>
            <person name="Hillmann F."/>
            <person name="Forbes G."/>
            <person name="Novohradska S."/>
            <person name="Ferling I."/>
            <person name="Riege K."/>
            <person name="Groth M."/>
            <person name="Westermann M."/>
            <person name="Marz M."/>
            <person name="Spaller T."/>
            <person name="Winckler T."/>
            <person name="Schaap P."/>
            <person name="Glockner G."/>
        </authorList>
    </citation>
    <scope>NUCLEOTIDE SEQUENCE [LARGE SCALE GENOMIC DNA]</scope>
    <source>
        <strain evidence="1 2">Jena</strain>
    </source>
</reference>
<organism evidence="1 2">
    <name type="scientific">Planoprotostelium fungivorum</name>
    <dbReference type="NCBI Taxonomy" id="1890364"/>
    <lineage>
        <taxon>Eukaryota</taxon>
        <taxon>Amoebozoa</taxon>
        <taxon>Evosea</taxon>
        <taxon>Variosea</taxon>
        <taxon>Cavosteliida</taxon>
        <taxon>Cavosteliaceae</taxon>
        <taxon>Planoprotostelium</taxon>
    </lineage>
</organism>
<keyword evidence="2" id="KW-1185">Reference proteome</keyword>
<dbReference type="GO" id="GO:0008270">
    <property type="term" value="F:zinc ion binding"/>
    <property type="evidence" value="ECO:0007669"/>
    <property type="project" value="InterPro"/>
</dbReference>
<evidence type="ECO:0000313" key="2">
    <source>
        <dbReference type="Proteomes" id="UP000241769"/>
    </source>
</evidence>
<dbReference type="Proteomes" id="UP000241769">
    <property type="component" value="Unassembled WGS sequence"/>
</dbReference>
<sequence length="86" mass="10102">MPVARDKEQEETDITEKIKFNRKPLFWSPLLNITDICPDCDHQISIHKYNFKVVKNRQKFNMECELCGSGEDSSVIDPDLEEKPIY</sequence>
<dbReference type="InterPro" id="IPR009508">
    <property type="entry name" value="Transcrpt_activator_Churchill"/>
</dbReference>
<dbReference type="GO" id="GO:0045893">
    <property type="term" value="P:positive regulation of DNA-templated transcription"/>
    <property type="evidence" value="ECO:0007669"/>
    <property type="project" value="InterPro"/>
</dbReference>
<dbReference type="EMBL" id="MDYQ01000215">
    <property type="protein sequence ID" value="PRP78591.1"/>
    <property type="molecule type" value="Genomic_DNA"/>
</dbReference>
<dbReference type="Gene3D" id="2.60.40.4240">
    <property type="entry name" value="Transcription activator, Churchill"/>
    <property type="match status" value="1"/>
</dbReference>
<dbReference type="InParanoid" id="A0A2P6N3R8"/>
<evidence type="ECO:0000313" key="1">
    <source>
        <dbReference type="EMBL" id="PRP78591.1"/>
    </source>
</evidence>
<accession>A0A2P6N3R8</accession>
<protein>
    <submittedName>
        <fullName evidence="1">Uncharacterized protein</fullName>
    </submittedName>
</protein>
<dbReference type="AlphaFoldDB" id="A0A2P6N3R8"/>
<dbReference type="InterPro" id="IPR038543">
    <property type="entry name" value="Churchill_sf"/>
</dbReference>
<proteinExistence type="predicted"/>
<name>A0A2P6N3R8_9EUKA</name>
<gene>
    <name evidence="1" type="ORF">PROFUN_13540</name>
</gene>
<dbReference type="Pfam" id="PF06573">
    <property type="entry name" value="Churchill"/>
    <property type="match status" value="1"/>
</dbReference>